<dbReference type="EMBL" id="LAZR01070470">
    <property type="protein sequence ID" value="KKK40461.1"/>
    <property type="molecule type" value="Genomic_DNA"/>
</dbReference>
<comment type="caution">
    <text evidence="2">The sequence shown here is derived from an EMBL/GenBank/DDBJ whole genome shotgun (WGS) entry which is preliminary data.</text>
</comment>
<keyword evidence="1" id="KW-0812">Transmembrane</keyword>
<reference evidence="2" key="1">
    <citation type="journal article" date="2015" name="Nature">
        <title>Complex archaea that bridge the gap between prokaryotes and eukaryotes.</title>
        <authorList>
            <person name="Spang A."/>
            <person name="Saw J.H."/>
            <person name="Jorgensen S.L."/>
            <person name="Zaremba-Niedzwiedzka K."/>
            <person name="Martijn J."/>
            <person name="Lind A.E."/>
            <person name="van Eijk R."/>
            <person name="Schleper C."/>
            <person name="Guy L."/>
            <person name="Ettema T.J."/>
        </authorList>
    </citation>
    <scope>NUCLEOTIDE SEQUENCE</scope>
</reference>
<accession>A0A0F8XWA5</accession>
<evidence type="ECO:0000256" key="1">
    <source>
        <dbReference type="SAM" id="Phobius"/>
    </source>
</evidence>
<keyword evidence="1" id="KW-1133">Transmembrane helix</keyword>
<proteinExistence type="predicted"/>
<dbReference type="AlphaFoldDB" id="A0A0F8XWA5"/>
<gene>
    <name evidence="2" type="ORF">LCGC14_3064650</name>
</gene>
<name>A0A0F8XWA5_9ZZZZ</name>
<feature type="transmembrane region" description="Helical" evidence="1">
    <location>
        <begin position="78"/>
        <end position="100"/>
    </location>
</feature>
<sequence length="123" mass="12665">MARKRGGGAGDGNMKTVMNWSIGLAGIALLGLIMLILFGNLSGNVGFAANTQGANNTDNFIGNYTQSVLNTGQQFPTVGTIIGVALLLFILISLLIFALVKLGKIGGASSSGGNFGWFLKLNS</sequence>
<evidence type="ECO:0000313" key="2">
    <source>
        <dbReference type="EMBL" id="KKK40461.1"/>
    </source>
</evidence>
<feature type="transmembrane region" description="Helical" evidence="1">
    <location>
        <begin position="20"/>
        <end position="38"/>
    </location>
</feature>
<organism evidence="2">
    <name type="scientific">marine sediment metagenome</name>
    <dbReference type="NCBI Taxonomy" id="412755"/>
    <lineage>
        <taxon>unclassified sequences</taxon>
        <taxon>metagenomes</taxon>
        <taxon>ecological metagenomes</taxon>
    </lineage>
</organism>
<keyword evidence="1" id="KW-0472">Membrane</keyword>
<protein>
    <submittedName>
        <fullName evidence="2">Uncharacterized protein</fullName>
    </submittedName>
</protein>